<dbReference type="InterPro" id="IPR038661">
    <property type="entry name" value="Ribosomal_eL33_sf"/>
</dbReference>
<evidence type="ECO:0000313" key="4">
    <source>
        <dbReference type="EMBL" id="CDF32364.1"/>
    </source>
</evidence>
<proteinExistence type="inferred from homology"/>
<evidence type="ECO:0000256" key="2">
    <source>
        <dbReference type="ARBA" id="ARBA00022980"/>
    </source>
</evidence>
<dbReference type="SUPFAM" id="SSF50447">
    <property type="entry name" value="Translation proteins"/>
    <property type="match status" value="1"/>
</dbReference>
<dbReference type="Pfam" id="PF01247">
    <property type="entry name" value="Ribosomal_L35Ae"/>
    <property type="match status" value="1"/>
</dbReference>
<dbReference type="Gramene" id="CDF32364">
    <property type="protein sequence ID" value="CDF32364"/>
    <property type="gene ID" value="CHC_T00001002001"/>
</dbReference>
<gene>
    <name evidence="4" type="ORF">CHC_T00001002001</name>
</gene>
<evidence type="ECO:0000256" key="1">
    <source>
        <dbReference type="ARBA" id="ARBA00009269"/>
    </source>
</evidence>
<dbReference type="AlphaFoldDB" id="R7Q2V7"/>
<sequence length="41" mass="4554">MWGRIIAPHGNNGHVRAKFRNQLPPNSIGKGVRVMLYPSAI</sequence>
<dbReference type="PANTHER" id="PTHR10902">
    <property type="entry name" value="60S RIBOSOMAL PROTEIN L35A"/>
    <property type="match status" value="1"/>
</dbReference>
<dbReference type="PhylomeDB" id="R7Q2V7"/>
<comment type="similarity">
    <text evidence="1">Belongs to the eukaryotic ribosomal protein eL33 family.</text>
</comment>
<evidence type="ECO:0000256" key="3">
    <source>
        <dbReference type="ARBA" id="ARBA00023274"/>
    </source>
</evidence>
<dbReference type="EMBL" id="HG001480">
    <property type="protein sequence ID" value="CDF32364.1"/>
    <property type="molecule type" value="Genomic_DNA"/>
</dbReference>
<organism evidence="4 5">
    <name type="scientific">Chondrus crispus</name>
    <name type="common">Carrageen Irish moss</name>
    <name type="synonym">Polymorpha crispa</name>
    <dbReference type="NCBI Taxonomy" id="2769"/>
    <lineage>
        <taxon>Eukaryota</taxon>
        <taxon>Rhodophyta</taxon>
        <taxon>Florideophyceae</taxon>
        <taxon>Rhodymeniophycidae</taxon>
        <taxon>Gigartinales</taxon>
        <taxon>Gigartinaceae</taxon>
        <taxon>Chondrus</taxon>
    </lineage>
</organism>
<dbReference type="Proteomes" id="UP000012073">
    <property type="component" value="Unassembled WGS sequence"/>
</dbReference>
<dbReference type="RefSeq" id="XP_005712029.1">
    <property type="nucleotide sequence ID" value="XM_005711972.1"/>
</dbReference>
<dbReference type="InterPro" id="IPR001780">
    <property type="entry name" value="Ribosomal_eL33"/>
</dbReference>
<dbReference type="STRING" id="2769.R7Q2V7"/>
<keyword evidence="3" id="KW-0687">Ribonucleoprotein</keyword>
<keyword evidence="2" id="KW-0689">Ribosomal protein</keyword>
<evidence type="ECO:0000313" key="5">
    <source>
        <dbReference type="Proteomes" id="UP000012073"/>
    </source>
</evidence>
<dbReference type="GO" id="GO:0006412">
    <property type="term" value="P:translation"/>
    <property type="evidence" value="ECO:0007669"/>
    <property type="project" value="InterPro"/>
</dbReference>
<dbReference type="Gene3D" id="2.40.10.190">
    <property type="entry name" value="translation elongation factor selb, chain A, domain 4"/>
    <property type="match status" value="1"/>
</dbReference>
<dbReference type="GO" id="GO:0005840">
    <property type="term" value="C:ribosome"/>
    <property type="evidence" value="ECO:0007669"/>
    <property type="project" value="UniProtKB-KW"/>
</dbReference>
<protein>
    <submittedName>
        <fullName evidence="4">Uncharacterized protein</fullName>
    </submittedName>
</protein>
<name>R7Q2V7_CHOCR</name>
<dbReference type="GO" id="GO:1990904">
    <property type="term" value="C:ribonucleoprotein complex"/>
    <property type="evidence" value="ECO:0007669"/>
    <property type="project" value="UniProtKB-KW"/>
</dbReference>
<dbReference type="InterPro" id="IPR009000">
    <property type="entry name" value="Transl_B-barrel_sf"/>
</dbReference>
<dbReference type="GO" id="GO:0003735">
    <property type="term" value="F:structural constituent of ribosome"/>
    <property type="evidence" value="ECO:0007669"/>
    <property type="project" value="InterPro"/>
</dbReference>
<dbReference type="OrthoDB" id="888at2759"/>
<dbReference type="KEGG" id="ccp:CHC_T00001002001"/>
<dbReference type="GeneID" id="17319747"/>
<reference evidence="5" key="1">
    <citation type="journal article" date="2013" name="Proc. Natl. Acad. Sci. U.S.A.">
        <title>Genome structure and metabolic features in the red seaweed Chondrus crispus shed light on evolution of the Archaeplastida.</title>
        <authorList>
            <person name="Collen J."/>
            <person name="Porcel B."/>
            <person name="Carre W."/>
            <person name="Ball S.G."/>
            <person name="Chaparro C."/>
            <person name="Tonon T."/>
            <person name="Barbeyron T."/>
            <person name="Michel G."/>
            <person name="Noel B."/>
            <person name="Valentin K."/>
            <person name="Elias M."/>
            <person name="Artiguenave F."/>
            <person name="Arun A."/>
            <person name="Aury J.M."/>
            <person name="Barbosa-Neto J.F."/>
            <person name="Bothwell J.H."/>
            <person name="Bouget F.Y."/>
            <person name="Brillet L."/>
            <person name="Cabello-Hurtado F."/>
            <person name="Capella-Gutierrez S."/>
            <person name="Charrier B."/>
            <person name="Cladiere L."/>
            <person name="Cock J.M."/>
            <person name="Coelho S.M."/>
            <person name="Colleoni C."/>
            <person name="Czjzek M."/>
            <person name="Da Silva C."/>
            <person name="Delage L."/>
            <person name="Denoeud F."/>
            <person name="Deschamps P."/>
            <person name="Dittami S.M."/>
            <person name="Gabaldon T."/>
            <person name="Gachon C.M."/>
            <person name="Groisillier A."/>
            <person name="Herve C."/>
            <person name="Jabbari K."/>
            <person name="Katinka M."/>
            <person name="Kloareg B."/>
            <person name="Kowalczyk N."/>
            <person name="Labadie K."/>
            <person name="Leblanc C."/>
            <person name="Lopez P.J."/>
            <person name="McLachlan D.H."/>
            <person name="Meslet-Cladiere L."/>
            <person name="Moustafa A."/>
            <person name="Nehr Z."/>
            <person name="Nyvall Collen P."/>
            <person name="Panaud O."/>
            <person name="Partensky F."/>
            <person name="Poulain J."/>
            <person name="Rensing S.A."/>
            <person name="Rousvoal S."/>
            <person name="Samson G."/>
            <person name="Symeonidi A."/>
            <person name="Weissenbach J."/>
            <person name="Zambounis A."/>
            <person name="Wincker P."/>
            <person name="Boyen C."/>
        </authorList>
    </citation>
    <scope>NUCLEOTIDE SEQUENCE [LARGE SCALE GENOMIC DNA]</scope>
    <source>
        <strain evidence="5">cv. Stackhouse</strain>
    </source>
</reference>
<accession>R7Q2V7</accession>
<keyword evidence="5" id="KW-1185">Reference proteome</keyword>